<evidence type="ECO:0000313" key="1">
    <source>
        <dbReference type="EMBL" id="SVB08923.1"/>
    </source>
</evidence>
<accession>A0A382B6N0</accession>
<dbReference type="EMBL" id="UINC01028260">
    <property type="protein sequence ID" value="SVB08923.1"/>
    <property type="molecule type" value="Genomic_DNA"/>
</dbReference>
<feature type="non-terminal residue" evidence="1">
    <location>
        <position position="1"/>
    </location>
</feature>
<gene>
    <name evidence="1" type="ORF">METZ01_LOCUS161777</name>
</gene>
<reference evidence="1" key="1">
    <citation type="submission" date="2018-05" db="EMBL/GenBank/DDBJ databases">
        <authorList>
            <person name="Lanie J.A."/>
            <person name="Ng W.-L."/>
            <person name="Kazmierczak K.M."/>
            <person name="Andrzejewski T.M."/>
            <person name="Davidsen T.M."/>
            <person name="Wayne K.J."/>
            <person name="Tettelin H."/>
            <person name="Glass J.I."/>
            <person name="Rusch D."/>
            <person name="Podicherti R."/>
            <person name="Tsui H.-C.T."/>
            <person name="Winkler M.E."/>
        </authorList>
    </citation>
    <scope>NUCLEOTIDE SEQUENCE</scope>
</reference>
<name>A0A382B6N0_9ZZZZ</name>
<organism evidence="1">
    <name type="scientific">marine metagenome</name>
    <dbReference type="NCBI Taxonomy" id="408172"/>
    <lineage>
        <taxon>unclassified sequences</taxon>
        <taxon>metagenomes</taxon>
        <taxon>ecological metagenomes</taxon>
    </lineage>
</organism>
<dbReference type="AlphaFoldDB" id="A0A382B6N0"/>
<proteinExistence type="predicted"/>
<sequence length="44" mass="4977">NSMAASLYVHDGLWPAGPRIDPVWEPTDFSDMKAPSGFEYVKHR</sequence>
<protein>
    <submittedName>
        <fullName evidence="1">Uncharacterized protein</fullName>
    </submittedName>
</protein>